<protein>
    <submittedName>
        <fullName evidence="8">G-protein coupled receptor 64</fullName>
    </submittedName>
</protein>
<organism evidence="8 9">
    <name type="scientific">Biomphalaria pfeifferi</name>
    <name type="common">Bloodfluke planorb</name>
    <name type="synonym">Freshwater snail</name>
    <dbReference type="NCBI Taxonomy" id="112525"/>
    <lineage>
        <taxon>Eukaryota</taxon>
        <taxon>Metazoa</taxon>
        <taxon>Spiralia</taxon>
        <taxon>Lophotrochozoa</taxon>
        <taxon>Mollusca</taxon>
        <taxon>Gastropoda</taxon>
        <taxon>Heterobranchia</taxon>
        <taxon>Euthyneura</taxon>
        <taxon>Panpulmonata</taxon>
        <taxon>Hygrophila</taxon>
        <taxon>Lymnaeoidea</taxon>
        <taxon>Planorbidae</taxon>
        <taxon>Biomphalaria</taxon>
    </lineage>
</organism>
<name>A0AAD8BP78_BIOPF</name>
<reference evidence="8" key="2">
    <citation type="submission" date="2023-04" db="EMBL/GenBank/DDBJ databases">
        <authorList>
            <person name="Bu L."/>
            <person name="Lu L."/>
            <person name="Laidemitt M.R."/>
            <person name="Zhang S.M."/>
            <person name="Mutuku M."/>
            <person name="Mkoji G."/>
            <person name="Steinauer M."/>
            <person name="Loker E.S."/>
        </authorList>
    </citation>
    <scope>NUCLEOTIDE SEQUENCE</scope>
    <source>
        <strain evidence="8">KasaAsao</strain>
        <tissue evidence="8">Whole Snail</tissue>
    </source>
</reference>
<dbReference type="PANTHER" id="PTHR45902">
    <property type="entry name" value="LATROPHILIN RECEPTOR-LIKE PROTEIN A"/>
    <property type="match status" value="1"/>
</dbReference>
<feature type="compositionally biased region" description="Low complexity" evidence="5">
    <location>
        <begin position="620"/>
        <end position="640"/>
    </location>
</feature>
<feature type="transmembrane region" description="Helical" evidence="6">
    <location>
        <begin position="378"/>
        <end position="399"/>
    </location>
</feature>
<dbReference type="Proteomes" id="UP001233172">
    <property type="component" value="Unassembled WGS sequence"/>
</dbReference>
<feature type="transmembrane region" description="Helical" evidence="6">
    <location>
        <begin position="575"/>
        <end position="596"/>
    </location>
</feature>
<feature type="compositionally biased region" description="Polar residues" evidence="5">
    <location>
        <begin position="643"/>
        <end position="658"/>
    </location>
</feature>
<dbReference type="AlphaFoldDB" id="A0AAD8BP78"/>
<dbReference type="Pfam" id="PF00002">
    <property type="entry name" value="7tm_2"/>
    <property type="match status" value="1"/>
</dbReference>
<dbReference type="PANTHER" id="PTHR45902:SF1">
    <property type="entry name" value="LATROPHILIN RECEPTOR-LIKE PROTEIN A"/>
    <property type="match status" value="1"/>
</dbReference>
<reference evidence="8" key="1">
    <citation type="journal article" date="2023" name="PLoS Negl. Trop. Dis.">
        <title>A genome sequence for Biomphalaria pfeifferi, the major vector snail for the human-infecting parasite Schistosoma mansoni.</title>
        <authorList>
            <person name="Bu L."/>
            <person name="Lu L."/>
            <person name="Laidemitt M.R."/>
            <person name="Zhang S.M."/>
            <person name="Mutuku M."/>
            <person name="Mkoji G."/>
            <person name="Steinauer M."/>
            <person name="Loker E.S."/>
        </authorList>
    </citation>
    <scope>NUCLEOTIDE SEQUENCE</scope>
    <source>
        <strain evidence="8">KasaAsao</strain>
    </source>
</reference>
<feature type="transmembrane region" description="Helical" evidence="6">
    <location>
        <begin position="499"/>
        <end position="526"/>
    </location>
</feature>
<keyword evidence="9" id="KW-1185">Reference proteome</keyword>
<comment type="subcellular location">
    <subcellularLocation>
        <location evidence="1">Membrane</location>
        <topology evidence="1">Multi-pass membrane protein</topology>
    </subcellularLocation>
</comment>
<keyword evidence="4 6" id="KW-0472">Membrane</keyword>
<comment type="caution">
    <text evidence="8">The sequence shown here is derived from an EMBL/GenBank/DDBJ whole genome shotgun (WGS) entry which is preliminary data.</text>
</comment>
<evidence type="ECO:0000256" key="1">
    <source>
        <dbReference type="ARBA" id="ARBA00004141"/>
    </source>
</evidence>
<evidence type="ECO:0000256" key="6">
    <source>
        <dbReference type="SAM" id="Phobius"/>
    </source>
</evidence>
<keyword evidence="8" id="KW-0675">Receptor</keyword>
<feature type="domain" description="G-protein coupled receptors family 2 profile 2" evidence="7">
    <location>
        <begin position="341"/>
        <end position="598"/>
    </location>
</feature>
<dbReference type="InterPro" id="IPR000832">
    <property type="entry name" value="GPCR_2_secretin-like"/>
</dbReference>
<dbReference type="GO" id="GO:0016020">
    <property type="term" value="C:membrane"/>
    <property type="evidence" value="ECO:0007669"/>
    <property type="project" value="UniProtKB-SubCell"/>
</dbReference>
<dbReference type="CDD" id="cd15039">
    <property type="entry name" value="7tmB3_Methuselah-like"/>
    <property type="match status" value="1"/>
</dbReference>
<dbReference type="InterPro" id="IPR022343">
    <property type="entry name" value="GCR1-cAMP_receptor"/>
</dbReference>
<evidence type="ECO:0000313" key="8">
    <source>
        <dbReference type="EMBL" id="KAK0058259.1"/>
    </source>
</evidence>
<dbReference type="Gene3D" id="1.20.1070.10">
    <property type="entry name" value="Rhodopsin 7-helix transmembrane proteins"/>
    <property type="match status" value="1"/>
</dbReference>
<feature type="transmembrane region" description="Helical" evidence="6">
    <location>
        <begin position="342"/>
        <end position="366"/>
    </location>
</feature>
<evidence type="ECO:0000256" key="3">
    <source>
        <dbReference type="ARBA" id="ARBA00022989"/>
    </source>
</evidence>
<dbReference type="GO" id="GO:0004930">
    <property type="term" value="F:G protein-coupled receptor activity"/>
    <property type="evidence" value="ECO:0007669"/>
    <property type="project" value="InterPro"/>
</dbReference>
<evidence type="ECO:0000256" key="2">
    <source>
        <dbReference type="ARBA" id="ARBA00022692"/>
    </source>
</evidence>
<gene>
    <name evidence="8" type="ORF">Bpfe_012260</name>
</gene>
<evidence type="ECO:0000259" key="7">
    <source>
        <dbReference type="PROSITE" id="PS50261"/>
    </source>
</evidence>
<feature type="transmembrane region" description="Helical" evidence="6">
    <location>
        <begin position="419"/>
        <end position="437"/>
    </location>
</feature>
<dbReference type="InterPro" id="IPR017981">
    <property type="entry name" value="GPCR_2-like_7TM"/>
</dbReference>
<evidence type="ECO:0000256" key="4">
    <source>
        <dbReference type="ARBA" id="ARBA00023136"/>
    </source>
</evidence>
<evidence type="ECO:0000256" key="5">
    <source>
        <dbReference type="SAM" id="MobiDB-lite"/>
    </source>
</evidence>
<keyword evidence="3 6" id="KW-1133">Transmembrane helix</keyword>
<dbReference type="PROSITE" id="PS50261">
    <property type="entry name" value="G_PROTEIN_RECEP_F2_4"/>
    <property type="match status" value="1"/>
</dbReference>
<accession>A0AAD8BP78</accession>
<evidence type="ECO:0000313" key="9">
    <source>
        <dbReference type="Proteomes" id="UP001233172"/>
    </source>
</evidence>
<feature type="transmembrane region" description="Helical" evidence="6">
    <location>
        <begin position="547"/>
        <end position="569"/>
    </location>
</feature>
<keyword evidence="2 6" id="KW-0812">Transmembrane</keyword>
<sequence length="658" mass="73664">MCRTLTRRKYLQAGQMANIFCFLCNGSIKQSCTVDTRRMPWSSFITYSETPPITLLMTIQKRHFKSVNTCDSPRHWQNHKGECQAANCTAGKIPSKDGQCITALNGIRGLAYKLALTLTPQDKTVMTETEIEDLNTAVYQELRSLSSRMEMSYEVTMKILVNGSKILLSNTILADILADDERYRDEFESEMIQIVTRSWEFTLASFKKPNITLNLLLGSEYHKPDLQNSSLLSDLSTRRYGMTIPEYIPYNSDFLPKTWPDCCDFIDVTYTLLCPYVAVNITNITVNMLDIHMSFNYDGRVIEVVNGPNISVVNGKLHICLETFKTLIKTNLVHSPADIALYYFQIICILFSVVCLVMSVVTYFLFSSLRSLPGLNNICLCLSMLCAQVSLLLTVEFGVKGQLPPELCMFHAIFLHFSWLASFAWMSGCCIHMFLAFTSYTSPRNVTGSDKRRHVRYCVYSFGAPILIVVANVIVNASLTSGQSIGYDDTICFLDTRTSALTIVLTLLVPLCTTVFSNGVLFTLTLREMIHVAKIQKEATGIEGQGVMTYVKLSTLTGVFCIVAAVAVWLDSIVLQFLTCPLMTLQGVFIFFSFIFNKRVGNMYYDLFGLHRLGIVFTTQSSSSQSGSGKQTSQSGSGKQTESKNQILYSQSTSSTNI</sequence>
<feature type="region of interest" description="Disordered" evidence="5">
    <location>
        <begin position="620"/>
        <end position="658"/>
    </location>
</feature>
<dbReference type="EMBL" id="JASAOG010000049">
    <property type="protein sequence ID" value="KAK0058259.1"/>
    <property type="molecule type" value="Genomic_DNA"/>
</dbReference>
<dbReference type="InterPro" id="IPR053231">
    <property type="entry name" value="GPCR_LN-TM7"/>
</dbReference>
<dbReference type="PRINTS" id="PR02001">
    <property type="entry name" value="GCR1CAMPR"/>
</dbReference>
<feature type="transmembrane region" description="Helical" evidence="6">
    <location>
        <begin position="457"/>
        <end position="479"/>
    </location>
</feature>
<dbReference type="GO" id="GO:0007166">
    <property type="term" value="P:cell surface receptor signaling pathway"/>
    <property type="evidence" value="ECO:0007669"/>
    <property type="project" value="InterPro"/>
</dbReference>
<proteinExistence type="predicted"/>